<reference evidence="3" key="1">
    <citation type="submission" date="2011-07" db="EMBL/GenBank/DDBJ databases">
        <authorList>
            <consortium name="Caenorhabditis brenneri Sequencing and Analysis Consortium"/>
            <person name="Wilson R.K."/>
        </authorList>
    </citation>
    <scope>NUCLEOTIDE SEQUENCE [LARGE SCALE GENOMIC DNA]</scope>
    <source>
        <strain evidence="3">PB2801</strain>
    </source>
</reference>
<feature type="transmembrane region" description="Helical" evidence="1">
    <location>
        <begin position="6"/>
        <end position="25"/>
    </location>
</feature>
<name>G0NPB6_CAEBE</name>
<evidence type="ECO:0000313" key="3">
    <source>
        <dbReference type="Proteomes" id="UP000008068"/>
    </source>
</evidence>
<keyword evidence="1" id="KW-0812">Transmembrane</keyword>
<proteinExistence type="predicted"/>
<dbReference type="InParanoid" id="G0NPB6"/>
<dbReference type="AlphaFoldDB" id="G0NPB6"/>
<dbReference type="Proteomes" id="UP000008068">
    <property type="component" value="Unassembled WGS sequence"/>
</dbReference>
<evidence type="ECO:0000256" key="1">
    <source>
        <dbReference type="SAM" id="Phobius"/>
    </source>
</evidence>
<dbReference type="HOGENOM" id="CLU_2869671_0_0_1"/>
<dbReference type="EMBL" id="GL379920">
    <property type="protein sequence ID" value="EGT35167.1"/>
    <property type="molecule type" value="Genomic_DNA"/>
</dbReference>
<keyword evidence="1" id="KW-0472">Membrane</keyword>
<keyword evidence="1" id="KW-1133">Transmembrane helix</keyword>
<protein>
    <submittedName>
        <fullName evidence="2">Uncharacterized protein</fullName>
    </submittedName>
</protein>
<keyword evidence="3" id="KW-1185">Reference proteome</keyword>
<gene>
    <name evidence="2" type="ORF">CAEBREN_26112</name>
</gene>
<accession>G0NPB6</accession>
<sequence length="65" mass="8123">MSWVVEYVFFICLIAVSACLIKVTNQRRELHDRMMAHQHRQRLEQHRRQFLQQQNFHQTQNRRCQ</sequence>
<evidence type="ECO:0000313" key="2">
    <source>
        <dbReference type="EMBL" id="EGT35167.1"/>
    </source>
</evidence>
<organism evidence="3">
    <name type="scientific">Caenorhabditis brenneri</name>
    <name type="common">Nematode worm</name>
    <dbReference type="NCBI Taxonomy" id="135651"/>
    <lineage>
        <taxon>Eukaryota</taxon>
        <taxon>Metazoa</taxon>
        <taxon>Ecdysozoa</taxon>
        <taxon>Nematoda</taxon>
        <taxon>Chromadorea</taxon>
        <taxon>Rhabditida</taxon>
        <taxon>Rhabditina</taxon>
        <taxon>Rhabditomorpha</taxon>
        <taxon>Rhabditoidea</taxon>
        <taxon>Rhabditidae</taxon>
        <taxon>Peloderinae</taxon>
        <taxon>Caenorhabditis</taxon>
    </lineage>
</organism>